<proteinExistence type="predicted"/>
<reference evidence="2" key="1">
    <citation type="submission" date="2017-02" db="UniProtKB">
        <authorList>
            <consortium name="WormBaseParasite"/>
        </authorList>
    </citation>
    <scope>IDENTIFICATION</scope>
</reference>
<keyword evidence="1" id="KW-1185">Reference proteome</keyword>
<accession>A0A0N5A399</accession>
<name>A0A0N5A399_PARTI</name>
<evidence type="ECO:0000313" key="2">
    <source>
        <dbReference type="WBParaSite" id="PTRK_0001610650.1"/>
    </source>
</evidence>
<sequence>MLISLQINRVLIKRTEWFRKDKKTWIKNYAVHEKCPTMYFEAYGSNKGGIVLYPRSNMKDVEGMNYIKLWNLETLSTLPWNEDELKDKESQLKVRRIQEVVLLDKNAGARIRTFGLVLPILTQILLPTNVVEDYRNLSSSMTNLKFMHIRISKTPSEFDVTVVKNFLSGKEDLVLILEGTSSNIELLECQIMGSAFTNLTFLDHQHQVE</sequence>
<dbReference type="WBParaSite" id="PTRK_0001610650.1">
    <property type="protein sequence ID" value="PTRK_0001610650.1"/>
    <property type="gene ID" value="PTRK_0001610650"/>
</dbReference>
<dbReference type="Proteomes" id="UP000038045">
    <property type="component" value="Unplaced"/>
</dbReference>
<evidence type="ECO:0000313" key="1">
    <source>
        <dbReference type="Proteomes" id="UP000038045"/>
    </source>
</evidence>
<organism evidence="1 2">
    <name type="scientific">Parastrongyloides trichosuri</name>
    <name type="common">Possum-specific nematode worm</name>
    <dbReference type="NCBI Taxonomy" id="131310"/>
    <lineage>
        <taxon>Eukaryota</taxon>
        <taxon>Metazoa</taxon>
        <taxon>Ecdysozoa</taxon>
        <taxon>Nematoda</taxon>
        <taxon>Chromadorea</taxon>
        <taxon>Rhabditida</taxon>
        <taxon>Tylenchina</taxon>
        <taxon>Panagrolaimomorpha</taxon>
        <taxon>Strongyloidoidea</taxon>
        <taxon>Strongyloididae</taxon>
        <taxon>Parastrongyloides</taxon>
    </lineage>
</organism>
<dbReference type="AlphaFoldDB" id="A0A0N5A399"/>
<protein>
    <submittedName>
        <fullName evidence="2">SLC12 domain-containing protein</fullName>
    </submittedName>
</protein>